<protein>
    <submittedName>
        <fullName evidence="2">Putative transposase</fullName>
    </submittedName>
</protein>
<evidence type="ECO:0000313" key="2">
    <source>
        <dbReference type="EMBL" id="SEG24525.1"/>
    </source>
</evidence>
<dbReference type="PANTHER" id="PTHR46889:SF4">
    <property type="entry name" value="TRANSPOSASE INSO FOR INSERTION SEQUENCE ELEMENT IS911B-RELATED"/>
    <property type="match status" value="1"/>
</dbReference>
<dbReference type="AlphaFoldDB" id="A0A1H5YLR2"/>
<accession>A0A1H5YLR2</accession>
<sequence>MSFAFIDAEKARFPVSRMCAALGVSQSGYFAWKTRPASRRQRDDMVFLAHIRTAFKLSIGTYGSPRMRRDLVDDGHRIGRRRVARLMRENGLIARSKRRFKRTTDSQHARPVAPNLIDRDFQAEKPDRKWGADISCIWTAEGWLLSYSPMSGQFPA</sequence>
<dbReference type="Pfam" id="PF13276">
    <property type="entry name" value="HTH_21"/>
    <property type="match status" value="1"/>
</dbReference>
<dbReference type="EMBL" id="FNVD01000020">
    <property type="protein sequence ID" value="SEG24525.1"/>
    <property type="molecule type" value="Genomic_DNA"/>
</dbReference>
<proteinExistence type="predicted"/>
<feature type="domain" description="HTH-like" evidence="1">
    <location>
        <begin position="47"/>
        <end position="100"/>
    </location>
</feature>
<dbReference type="Proteomes" id="UP000236742">
    <property type="component" value="Unassembled WGS sequence"/>
</dbReference>
<evidence type="ECO:0000313" key="3">
    <source>
        <dbReference type="Proteomes" id="UP000236742"/>
    </source>
</evidence>
<dbReference type="InterPro" id="IPR050900">
    <property type="entry name" value="Transposase_IS3/IS150/IS904"/>
</dbReference>
<dbReference type="OrthoDB" id="9803878at2"/>
<keyword evidence="3" id="KW-1185">Reference proteome</keyword>
<name>A0A1H5YLR2_9RHOB</name>
<dbReference type="PANTHER" id="PTHR46889">
    <property type="entry name" value="TRANSPOSASE INSF FOR INSERTION SEQUENCE IS3B-RELATED"/>
    <property type="match status" value="1"/>
</dbReference>
<gene>
    <name evidence="2" type="ORF">SAMN05421751_1201</name>
</gene>
<reference evidence="2 3" key="1">
    <citation type="submission" date="2016-10" db="EMBL/GenBank/DDBJ databases">
        <authorList>
            <person name="de Groot N.N."/>
        </authorList>
    </citation>
    <scope>NUCLEOTIDE SEQUENCE [LARGE SCALE GENOMIC DNA]</scope>
    <source>
        <strain evidence="2 3">DSM 23413</strain>
    </source>
</reference>
<dbReference type="InterPro" id="IPR025948">
    <property type="entry name" value="HTH-like_dom"/>
</dbReference>
<organism evidence="2 3">
    <name type="scientific">Jhaorihella thermophila</name>
    <dbReference type="NCBI Taxonomy" id="488547"/>
    <lineage>
        <taxon>Bacteria</taxon>
        <taxon>Pseudomonadati</taxon>
        <taxon>Pseudomonadota</taxon>
        <taxon>Alphaproteobacteria</taxon>
        <taxon>Rhodobacterales</taxon>
        <taxon>Paracoccaceae</taxon>
        <taxon>Jhaorihella</taxon>
    </lineage>
</organism>
<evidence type="ECO:0000259" key="1">
    <source>
        <dbReference type="Pfam" id="PF13276"/>
    </source>
</evidence>